<dbReference type="Gene3D" id="3.20.20.80">
    <property type="entry name" value="Glycosidases"/>
    <property type="match status" value="2"/>
</dbReference>
<reference evidence="6 7" key="1">
    <citation type="submission" date="2024-02" db="EMBL/GenBank/DDBJ databases">
        <authorList>
            <person name="Chen Y."/>
            <person name="Shah S."/>
            <person name="Dougan E. K."/>
            <person name="Thang M."/>
            <person name="Chan C."/>
        </authorList>
    </citation>
    <scope>NUCLEOTIDE SEQUENCE [LARGE SCALE GENOMIC DNA]</scope>
</reference>
<gene>
    <name evidence="6" type="ORF">CCMP2556_LOCUS46005</name>
</gene>
<dbReference type="InterPro" id="IPR006047">
    <property type="entry name" value="GH13_cat_dom"/>
</dbReference>
<keyword evidence="3 4" id="KW-0732">Signal</keyword>
<evidence type="ECO:0000256" key="2">
    <source>
        <dbReference type="ARBA" id="ARBA00022723"/>
    </source>
</evidence>
<name>A0ABP0R889_9DINO</name>
<keyword evidence="7" id="KW-1185">Reference proteome</keyword>
<accession>A0ABP0R889</accession>
<comment type="cofactor">
    <cofactor evidence="1">
        <name>Ca(2+)</name>
        <dbReference type="ChEBI" id="CHEBI:29108"/>
    </cofactor>
</comment>
<evidence type="ECO:0000259" key="5">
    <source>
        <dbReference type="SMART" id="SM00642"/>
    </source>
</evidence>
<dbReference type="Proteomes" id="UP001642484">
    <property type="component" value="Unassembled WGS sequence"/>
</dbReference>
<sequence length="652" mass="73600">MAVSLAWWVLFATCFGTESSPLLLQKKIHLADTPKPKRSLEEQLEVLEVTDLHDLAGKSVYLVMIDRFSREGGHSSEHLEACEGGQWCNGTLKGITSHLDYISAMGFDCIWVTPVVKNFYGPDLGESGYGYHGYWAEDFYSIDPNFGTKDDLKELVQQTHRHGILVEFFWQHVLLNLQTMCFILDIVLNHIRPVHSLSDLSKVKPFNDTRYLHLLNMSGMSFDKYAEKGANWPFPIQALGPGAQCLMNTRKDGTPDGTNSGTYCNNYPENNYSQEHYFQERAHGPPHLKYCGTGDYLCRGYNETVIQDGWFYDLADLDQSVPFVREFLKDWVKYMAWSLVSDWPKNKWFTGRSPSGSATEFDVDGIRLDTTPHLPYDFLKEVQEMLMSLSKPISILGEVTTVNMSFHASYQNKDGQPILGGLENFPLSYNAVPGYCGWPNSVLSPVAQFDLTYLASASELQLTSNLYSDTDLLMNMMDNQDDAPIAGLYHISAGPFSPGTGGCQDDESLLLNGWAWLMFAKGMPVVAWGDEQGNSVYRMRRDAWQYRLLSRMNAIRKERRLAKASAQVRFGSKDQFVFQRGPPNSKHSAWIFTNNLPNCSGRITYPIAPPAPPSGMYWTDALFNQPFEIFGDKITARTKPLVLVLEPNFASS</sequence>
<comment type="caution">
    <text evidence="6">The sequence shown here is derived from an EMBL/GenBank/DDBJ whole genome shotgun (WGS) entry which is preliminary data.</text>
</comment>
<evidence type="ECO:0000256" key="4">
    <source>
        <dbReference type="SAM" id="SignalP"/>
    </source>
</evidence>
<dbReference type="EMBL" id="CAXAMN010025650">
    <property type="protein sequence ID" value="CAK9096777.1"/>
    <property type="molecule type" value="Genomic_DNA"/>
</dbReference>
<organism evidence="6 7">
    <name type="scientific">Durusdinium trenchii</name>
    <dbReference type="NCBI Taxonomy" id="1381693"/>
    <lineage>
        <taxon>Eukaryota</taxon>
        <taxon>Sar</taxon>
        <taxon>Alveolata</taxon>
        <taxon>Dinophyceae</taxon>
        <taxon>Suessiales</taxon>
        <taxon>Symbiodiniaceae</taxon>
        <taxon>Durusdinium</taxon>
    </lineage>
</organism>
<feature type="domain" description="Glycosyl hydrolase family 13 catalytic" evidence="5">
    <location>
        <begin position="62"/>
        <end position="556"/>
    </location>
</feature>
<dbReference type="InterPro" id="IPR017853">
    <property type="entry name" value="GH"/>
</dbReference>
<dbReference type="PANTHER" id="PTHR10357:SF215">
    <property type="entry name" value="ALPHA-AMYLASE 1"/>
    <property type="match status" value="1"/>
</dbReference>
<dbReference type="SMART" id="SM00642">
    <property type="entry name" value="Aamy"/>
    <property type="match status" value="1"/>
</dbReference>
<dbReference type="PANTHER" id="PTHR10357">
    <property type="entry name" value="ALPHA-AMYLASE FAMILY MEMBER"/>
    <property type="match status" value="1"/>
</dbReference>
<proteinExistence type="predicted"/>
<evidence type="ECO:0000313" key="7">
    <source>
        <dbReference type="Proteomes" id="UP001642484"/>
    </source>
</evidence>
<feature type="chain" id="PRO_5045399777" description="Glycosyl hydrolase family 13 catalytic domain-containing protein" evidence="4">
    <location>
        <begin position="20"/>
        <end position="652"/>
    </location>
</feature>
<dbReference type="SUPFAM" id="SSF51445">
    <property type="entry name" value="(Trans)glycosidases"/>
    <property type="match status" value="1"/>
</dbReference>
<evidence type="ECO:0000313" key="6">
    <source>
        <dbReference type="EMBL" id="CAK9096777.1"/>
    </source>
</evidence>
<keyword evidence="2" id="KW-0479">Metal-binding</keyword>
<evidence type="ECO:0000256" key="1">
    <source>
        <dbReference type="ARBA" id="ARBA00001913"/>
    </source>
</evidence>
<evidence type="ECO:0000256" key="3">
    <source>
        <dbReference type="ARBA" id="ARBA00022729"/>
    </source>
</evidence>
<feature type="signal peptide" evidence="4">
    <location>
        <begin position="1"/>
        <end position="19"/>
    </location>
</feature>
<dbReference type="Pfam" id="PF00128">
    <property type="entry name" value="Alpha-amylase"/>
    <property type="match status" value="1"/>
</dbReference>
<protein>
    <recommendedName>
        <fullName evidence="5">Glycosyl hydrolase family 13 catalytic domain-containing protein</fullName>
    </recommendedName>
</protein>